<feature type="binding site" evidence="12">
    <location>
        <begin position="99"/>
        <end position="100"/>
    </location>
    <ligand>
        <name>ATP</name>
        <dbReference type="ChEBI" id="CHEBI:30616"/>
    </ligand>
</feature>
<sequence length="317" mass="34028">MSSLSNFKIFAGNSTKNLAQEVSRLLNVPLGQSQVNSFADGETQVEIKESVRGKHVFIIHSTCTPVNQNYVELFIMLDALKRASSASVTAVIPYYGYARQDRKVAPRAPISAKCMADLLTTAGADRVVSVDLHAAQIQGFFNCPFDHLFATPTLARAFKEQIGVGPYIVTVSPDAGGVERARAFAKRIESSLAIIDKRRSGPNEAKAMHLIGDVTNKTAVIVDDMIDTAGTLTQAVDSLLKNGAKRVFAVATHPVLSGPAVTRLIESQLEKVFVTDTIPLSEAALASGKLQVVSVAPVLAEAIKRIHDHDSVSSLFD</sequence>
<feature type="binding site" evidence="12">
    <location>
        <begin position="227"/>
        <end position="231"/>
    </location>
    <ligand>
        <name>D-ribose 5-phosphate</name>
        <dbReference type="ChEBI" id="CHEBI:78346"/>
    </ligand>
</feature>
<comment type="cofactor">
    <cofactor evidence="12">
        <name>Mg(2+)</name>
        <dbReference type="ChEBI" id="CHEBI:18420"/>
    </cofactor>
    <text evidence="12">Binds 2 Mg(2+) ions per subunit.</text>
</comment>
<evidence type="ECO:0000256" key="5">
    <source>
        <dbReference type="ARBA" id="ARBA00022741"/>
    </source>
</evidence>
<keyword evidence="5 12" id="KW-0547">Nucleotide-binding</keyword>
<keyword evidence="4 12" id="KW-0545">Nucleotide biosynthesis</keyword>
<organism evidence="14 15">
    <name type="scientific">Pseudobdellovibrio exovorus JSS</name>
    <dbReference type="NCBI Taxonomy" id="1184267"/>
    <lineage>
        <taxon>Bacteria</taxon>
        <taxon>Pseudomonadati</taxon>
        <taxon>Bdellovibrionota</taxon>
        <taxon>Bdellovibrionia</taxon>
        <taxon>Bdellovibrionales</taxon>
        <taxon>Pseudobdellovibrionaceae</taxon>
        <taxon>Pseudobdellovibrio</taxon>
    </lineage>
</organism>
<dbReference type="STRING" id="1184267.A11Q_1801"/>
<dbReference type="FunFam" id="3.40.50.2020:FF:000001">
    <property type="entry name" value="Ribose-phosphate pyrophosphokinase"/>
    <property type="match status" value="1"/>
</dbReference>
<dbReference type="InterPro" id="IPR000842">
    <property type="entry name" value="PRib_PP_synth_CS"/>
</dbReference>
<dbReference type="GO" id="GO:0009156">
    <property type="term" value="P:ribonucleoside monophosphate biosynthetic process"/>
    <property type="evidence" value="ECO:0007669"/>
    <property type="project" value="InterPro"/>
</dbReference>
<dbReference type="GO" id="GO:0002189">
    <property type="term" value="C:ribose phosphate diphosphokinase complex"/>
    <property type="evidence" value="ECO:0007669"/>
    <property type="project" value="TreeGrafter"/>
</dbReference>
<dbReference type="Pfam" id="PF14572">
    <property type="entry name" value="Pribosyl_synth"/>
    <property type="match status" value="1"/>
</dbReference>
<name>M4V9F9_9BACT</name>
<dbReference type="Proteomes" id="UP000012040">
    <property type="component" value="Chromosome"/>
</dbReference>
<feature type="binding site" evidence="12">
    <location>
        <position position="133"/>
    </location>
    <ligand>
        <name>Mg(2+)</name>
        <dbReference type="ChEBI" id="CHEBI:18420"/>
    </ligand>
</feature>
<dbReference type="UniPathway" id="UPA00087">
    <property type="reaction ID" value="UER00172"/>
</dbReference>
<dbReference type="InterPro" id="IPR005946">
    <property type="entry name" value="Rib-P_diPkinase"/>
</dbReference>
<feature type="domain" description="Ribose-phosphate pyrophosphokinase N-terminal" evidence="13">
    <location>
        <begin position="8"/>
        <end position="123"/>
    </location>
</feature>
<keyword evidence="2 12" id="KW-0808">Transferase</keyword>
<keyword evidence="12" id="KW-0963">Cytoplasm</keyword>
<evidence type="ECO:0000259" key="13">
    <source>
        <dbReference type="Pfam" id="PF13793"/>
    </source>
</evidence>
<keyword evidence="3 12" id="KW-0479">Metal-binding</keyword>
<evidence type="ECO:0000256" key="9">
    <source>
        <dbReference type="ARBA" id="ARBA00049535"/>
    </source>
</evidence>
<comment type="subcellular location">
    <subcellularLocation>
        <location evidence="12">Cytoplasm</location>
    </subcellularLocation>
</comment>
<dbReference type="EC" id="2.7.6.1" evidence="12"/>
<keyword evidence="15" id="KW-1185">Reference proteome</keyword>
<dbReference type="InterPro" id="IPR037515">
    <property type="entry name" value="Rib-P_diPkinase_bac"/>
</dbReference>
<evidence type="ECO:0000256" key="11">
    <source>
        <dbReference type="ARBA" id="ARBA00061444"/>
    </source>
</evidence>
<dbReference type="GO" id="GO:0004749">
    <property type="term" value="F:ribose phosphate diphosphokinase activity"/>
    <property type="evidence" value="ECO:0007669"/>
    <property type="project" value="UniProtKB-UniRule"/>
</dbReference>
<feature type="binding site" evidence="12">
    <location>
        <begin position="40"/>
        <end position="42"/>
    </location>
    <ligand>
        <name>ATP</name>
        <dbReference type="ChEBI" id="CHEBI:30616"/>
    </ligand>
</feature>
<keyword evidence="7 12" id="KW-0067">ATP-binding</keyword>
<proteinExistence type="inferred from homology"/>
<dbReference type="SMART" id="SM01400">
    <property type="entry name" value="Pribosyltran_N"/>
    <property type="match status" value="1"/>
</dbReference>
<dbReference type="HOGENOM" id="CLU_033546_4_0_7"/>
<dbReference type="GO" id="GO:0016301">
    <property type="term" value="F:kinase activity"/>
    <property type="evidence" value="ECO:0007669"/>
    <property type="project" value="UniProtKB-KW"/>
</dbReference>
<evidence type="ECO:0000256" key="6">
    <source>
        <dbReference type="ARBA" id="ARBA00022777"/>
    </source>
</evidence>
<evidence type="ECO:0000256" key="12">
    <source>
        <dbReference type="HAMAP-Rule" id="MF_00583"/>
    </source>
</evidence>
<evidence type="ECO:0000256" key="2">
    <source>
        <dbReference type="ARBA" id="ARBA00022679"/>
    </source>
</evidence>
<gene>
    <name evidence="12" type="primary">prs</name>
    <name evidence="14" type="ORF">A11Q_1801</name>
</gene>
<dbReference type="NCBIfam" id="NF002320">
    <property type="entry name" value="PRK01259.1"/>
    <property type="match status" value="1"/>
</dbReference>
<dbReference type="GO" id="GO:0006164">
    <property type="term" value="P:purine nucleotide biosynthetic process"/>
    <property type="evidence" value="ECO:0007669"/>
    <property type="project" value="TreeGrafter"/>
</dbReference>
<dbReference type="KEGG" id="bex:A11Q_1801"/>
<feature type="binding site" evidence="12">
    <location>
        <position position="199"/>
    </location>
    <ligand>
        <name>D-ribose 5-phosphate</name>
        <dbReference type="ChEBI" id="CHEBI:78346"/>
    </ligand>
</feature>
<evidence type="ECO:0000313" key="15">
    <source>
        <dbReference type="Proteomes" id="UP000012040"/>
    </source>
</evidence>
<dbReference type="HAMAP" id="MF_00583_B">
    <property type="entry name" value="RibP_PPkinase_B"/>
    <property type="match status" value="1"/>
</dbReference>
<dbReference type="SUPFAM" id="SSF53271">
    <property type="entry name" value="PRTase-like"/>
    <property type="match status" value="1"/>
</dbReference>
<dbReference type="GO" id="GO:0000287">
    <property type="term" value="F:magnesium ion binding"/>
    <property type="evidence" value="ECO:0007669"/>
    <property type="project" value="UniProtKB-UniRule"/>
</dbReference>
<dbReference type="InterPro" id="IPR029057">
    <property type="entry name" value="PRTase-like"/>
</dbReference>
<dbReference type="Gene3D" id="3.40.50.2020">
    <property type="match status" value="2"/>
</dbReference>
<evidence type="ECO:0000256" key="10">
    <source>
        <dbReference type="ARBA" id="ARBA00054914"/>
    </source>
</evidence>
<dbReference type="InterPro" id="IPR000836">
    <property type="entry name" value="PRTase_dom"/>
</dbReference>
<dbReference type="GO" id="GO:0006015">
    <property type="term" value="P:5-phosphoribose 1-diphosphate biosynthetic process"/>
    <property type="evidence" value="ECO:0007669"/>
    <property type="project" value="UniProtKB-UniRule"/>
</dbReference>
<evidence type="ECO:0000256" key="3">
    <source>
        <dbReference type="ARBA" id="ARBA00022723"/>
    </source>
</evidence>
<evidence type="ECO:0000256" key="8">
    <source>
        <dbReference type="ARBA" id="ARBA00022842"/>
    </source>
</evidence>
<reference evidence="14 15" key="1">
    <citation type="journal article" date="2013" name="ISME J.">
        <title>By their genes ye shall know them: genomic signatures of predatory bacteria.</title>
        <authorList>
            <person name="Pasternak Z."/>
            <person name="Pietrokovski S."/>
            <person name="Rotem O."/>
            <person name="Gophna U."/>
            <person name="Lurie-Weinberger M.N."/>
            <person name="Jurkevitch E."/>
        </authorList>
    </citation>
    <scope>NUCLEOTIDE SEQUENCE [LARGE SCALE GENOMIC DNA]</scope>
    <source>
        <strain evidence="14 15">JSS</strain>
    </source>
</reference>
<comment type="subunit">
    <text evidence="12">Homohexamer.</text>
</comment>
<evidence type="ECO:0000313" key="14">
    <source>
        <dbReference type="EMBL" id="AGH96017.1"/>
    </source>
</evidence>
<dbReference type="AlphaFoldDB" id="M4V9F9"/>
<dbReference type="InterPro" id="IPR029099">
    <property type="entry name" value="Pribosyltran_N"/>
</dbReference>
<dbReference type="GO" id="GO:0005524">
    <property type="term" value="F:ATP binding"/>
    <property type="evidence" value="ECO:0007669"/>
    <property type="project" value="UniProtKB-KW"/>
</dbReference>
<dbReference type="eggNOG" id="COG0462">
    <property type="taxonomic scope" value="Bacteria"/>
</dbReference>
<feature type="binding site" evidence="12">
    <location>
        <position position="174"/>
    </location>
    <ligand>
        <name>Mg(2+)</name>
        <dbReference type="ChEBI" id="CHEBI:18420"/>
    </ligand>
</feature>
<comment type="function">
    <text evidence="10 12">Involved in the biosynthesis of the central metabolite phospho-alpha-D-ribosyl-1-pyrophosphate (PRPP) via the transfer of pyrophosphoryl group from ATP to 1-hydroxyl of ribose-5-phosphate (Rib-5-P).</text>
</comment>
<feature type="binding site" evidence="12">
    <location>
        <position position="223"/>
    </location>
    <ligand>
        <name>D-ribose 5-phosphate</name>
        <dbReference type="ChEBI" id="CHEBI:78346"/>
    </ligand>
</feature>
<comment type="similarity">
    <text evidence="11 12">Belongs to the ribose-phosphate pyrophosphokinase family. Class I subfamily.</text>
</comment>
<dbReference type="Pfam" id="PF13793">
    <property type="entry name" value="Pribosyltran_N"/>
    <property type="match status" value="1"/>
</dbReference>
<dbReference type="GO" id="GO:0005737">
    <property type="term" value="C:cytoplasm"/>
    <property type="evidence" value="ECO:0007669"/>
    <property type="project" value="UniProtKB-SubCell"/>
</dbReference>
<dbReference type="PATRIC" id="fig|1184267.3.peg.1823"/>
<comment type="catalytic activity">
    <reaction evidence="9 12">
        <text>D-ribose 5-phosphate + ATP = 5-phospho-alpha-D-ribose 1-diphosphate + AMP + H(+)</text>
        <dbReference type="Rhea" id="RHEA:15609"/>
        <dbReference type="ChEBI" id="CHEBI:15378"/>
        <dbReference type="ChEBI" id="CHEBI:30616"/>
        <dbReference type="ChEBI" id="CHEBI:58017"/>
        <dbReference type="ChEBI" id="CHEBI:78346"/>
        <dbReference type="ChEBI" id="CHEBI:456215"/>
        <dbReference type="EC" id="2.7.6.1"/>
    </reaction>
</comment>
<keyword evidence="6 12" id="KW-0418">Kinase</keyword>
<protein>
    <recommendedName>
        <fullName evidence="12">Ribose-phosphate pyrophosphokinase</fullName>
        <shortName evidence="12">RPPK</shortName>
        <ecNumber evidence="12">2.7.6.1</ecNumber>
    </recommendedName>
    <alternativeName>
        <fullName evidence="12">5-phospho-D-ribosyl alpha-1-diphosphate synthase</fullName>
    </alternativeName>
    <alternativeName>
        <fullName evidence="12">Phosphoribosyl diphosphate synthase</fullName>
    </alternativeName>
    <alternativeName>
        <fullName evidence="12">Phosphoribosyl pyrophosphate synthase</fullName>
        <shortName evidence="12">P-Rib-PP synthase</shortName>
        <shortName evidence="12">PRPP synthase</shortName>
        <shortName evidence="12">PRPPase</shortName>
    </alternativeName>
</protein>
<evidence type="ECO:0000256" key="7">
    <source>
        <dbReference type="ARBA" id="ARBA00022840"/>
    </source>
</evidence>
<dbReference type="PROSITE" id="PS00114">
    <property type="entry name" value="PRPP_SYNTHASE"/>
    <property type="match status" value="1"/>
</dbReference>
<dbReference type="EMBL" id="CP003537">
    <property type="protein sequence ID" value="AGH96017.1"/>
    <property type="molecule type" value="Genomic_DNA"/>
</dbReference>
<dbReference type="OrthoDB" id="5289298at2"/>
<dbReference type="CDD" id="cd06223">
    <property type="entry name" value="PRTases_typeI"/>
    <property type="match status" value="1"/>
</dbReference>
<dbReference type="NCBIfam" id="TIGR01251">
    <property type="entry name" value="ribP_PPkin"/>
    <property type="match status" value="1"/>
</dbReference>
<accession>M4V9F9</accession>
<dbReference type="RefSeq" id="WP_015470507.1">
    <property type="nucleotide sequence ID" value="NC_020813.1"/>
</dbReference>
<evidence type="ECO:0000256" key="1">
    <source>
        <dbReference type="ARBA" id="ARBA00004996"/>
    </source>
</evidence>
<dbReference type="PANTHER" id="PTHR10210">
    <property type="entry name" value="RIBOSE-PHOSPHATE DIPHOSPHOKINASE FAMILY MEMBER"/>
    <property type="match status" value="1"/>
</dbReference>
<dbReference type="PANTHER" id="PTHR10210:SF41">
    <property type="entry name" value="RIBOSE-PHOSPHATE PYROPHOSPHOKINASE 1, CHLOROPLASTIC"/>
    <property type="match status" value="1"/>
</dbReference>
<comment type="pathway">
    <text evidence="1 12">Metabolic intermediate biosynthesis; 5-phospho-alpha-D-ribose 1-diphosphate biosynthesis; 5-phospho-alpha-D-ribose 1-diphosphate from D-ribose 5-phosphate (route I): step 1/1.</text>
</comment>
<evidence type="ECO:0000256" key="4">
    <source>
        <dbReference type="ARBA" id="ARBA00022727"/>
    </source>
</evidence>
<feature type="active site" evidence="12">
    <location>
        <position position="197"/>
    </location>
</feature>
<keyword evidence="8 12" id="KW-0460">Magnesium</keyword>